<dbReference type="Pfam" id="PF08544">
    <property type="entry name" value="GHMP_kinases_C"/>
    <property type="match status" value="1"/>
</dbReference>
<dbReference type="GO" id="GO:0050201">
    <property type="term" value="F:fucokinase activity"/>
    <property type="evidence" value="ECO:0007669"/>
    <property type="project" value="TreeGrafter"/>
</dbReference>
<dbReference type="RefSeq" id="WP_085173058.1">
    <property type="nucleotide sequence ID" value="NZ_LQPC01000020.1"/>
</dbReference>
<dbReference type="InterPro" id="IPR020568">
    <property type="entry name" value="Ribosomal_Su5_D2-typ_SF"/>
</dbReference>
<dbReference type="GO" id="GO:0005524">
    <property type="term" value="F:ATP binding"/>
    <property type="evidence" value="ECO:0007669"/>
    <property type="project" value="UniProtKB-KW"/>
</dbReference>
<evidence type="ECO:0000256" key="2">
    <source>
        <dbReference type="ARBA" id="ARBA00022741"/>
    </source>
</evidence>
<sequence length="353" mass="38001">MTVIRGRAPLRLGLGGGGTDVDPYSTEYGGRILNATIDRYAYAFAELGDPGTIAFRSPDRQRDGIAGIEDPETLEEDFPLHVAVYQRVVNEFNGGTPFPLHLATQVDAPPGSGLGSSSALVVAMLLTTCELIGVTPGPYELARLAWEIERVDLGMAGGWQDHYAAAFGGFNYMESRRKGEIVVNPLRIRREVIAELEASLLLYFGGVSRLSSEVIAEQQRNVVEGDQDALEATHAIRAEALEMKDLLVVGDIPGFADSLHRGWEAKKRLASRISNPAIESAYRVAQSQGMIAGKVSGAGGGGFLMMIVDPRRRIDVTRSLERECGGSVAPCLFTKAGAATWRIPARQTVVLSS</sequence>
<dbReference type="Pfam" id="PF00288">
    <property type="entry name" value="GHMP_kinases_N"/>
    <property type="match status" value="1"/>
</dbReference>
<evidence type="ECO:0000256" key="3">
    <source>
        <dbReference type="ARBA" id="ARBA00022777"/>
    </source>
</evidence>
<dbReference type="InterPro" id="IPR001174">
    <property type="entry name" value="HddA/FKP"/>
</dbReference>
<accession>A0A1X1WVH2</accession>
<dbReference type="GO" id="GO:0042352">
    <property type="term" value="P:GDP-L-fucose salvage"/>
    <property type="evidence" value="ECO:0007669"/>
    <property type="project" value="TreeGrafter"/>
</dbReference>
<evidence type="ECO:0000313" key="9">
    <source>
        <dbReference type="Proteomes" id="UP000193622"/>
    </source>
</evidence>
<evidence type="ECO:0000256" key="4">
    <source>
        <dbReference type="ARBA" id="ARBA00022840"/>
    </source>
</evidence>
<name>A0A1X1WVH2_MYCIR</name>
<keyword evidence="2" id="KW-0547">Nucleotide-binding</keyword>
<gene>
    <name evidence="8" type="ORF">AWC12_07310</name>
</gene>
<feature type="domain" description="GHMP kinase C-terminal" evidence="7">
    <location>
        <begin position="244"/>
        <end position="322"/>
    </location>
</feature>
<keyword evidence="4" id="KW-0067">ATP-binding</keyword>
<evidence type="ECO:0000256" key="5">
    <source>
        <dbReference type="ARBA" id="ARBA00038121"/>
    </source>
</evidence>
<keyword evidence="3 8" id="KW-0418">Kinase</keyword>
<dbReference type="EMBL" id="LQPC01000020">
    <property type="protein sequence ID" value="ORV90543.1"/>
    <property type="molecule type" value="Genomic_DNA"/>
</dbReference>
<dbReference type="PANTHER" id="PTHR32463">
    <property type="entry name" value="L-FUCOSE KINASE"/>
    <property type="match status" value="1"/>
</dbReference>
<protein>
    <submittedName>
        <fullName evidence="8">D-alpha-D-heptose-7-phosphate kinase</fullName>
    </submittedName>
</protein>
<evidence type="ECO:0000259" key="6">
    <source>
        <dbReference type="Pfam" id="PF00288"/>
    </source>
</evidence>
<dbReference type="InterPro" id="IPR052203">
    <property type="entry name" value="GHMP_Kinase-Related"/>
</dbReference>
<dbReference type="PANTHER" id="PTHR32463:SF0">
    <property type="entry name" value="L-FUCOSE KINASE"/>
    <property type="match status" value="1"/>
</dbReference>
<proteinExistence type="inferred from homology"/>
<dbReference type="SUPFAM" id="SSF54211">
    <property type="entry name" value="Ribosomal protein S5 domain 2-like"/>
    <property type="match status" value="1"/>
</dbReference>
<comment type="similarity">
    <text evidence="5">Belongs to the GHMP kinase family.</text>
</comment>
<comment type="caution">
    <text evidence="8">The sequence shown here is derived from an EMBL/GenBank/DDBJ whole genome shotgun (WGS) entry which is preliminary data.</text>
</comment>
<dbReference type="InterPro" id="IPR013750">
    <property type="entry name" value="GHMP_kinase_C_dom"/>
</dbReference>
<feature type="domain" description="GHMP kinase N-terminal" evidence="6">
    <location>
        <begin position="83"/>
        <end position="169"/>
    </location>
</feature>
<organism evidence="8 9">
    <name type="scientific">Mycolicibacterium iranicum</name>
    <name type="common">Mycobacterium iranicum</name>
    <dbReference type="NCBI Taxonomy" id="912594"/>
    <lineage>
        <taxon>Bacteria</taxon>
        <taxon>Bacillati</taxon>
        <taxon>Actinomycetota</taxon>
        <taxon>Actinomycetes</taxon>
        <taxon>Mycobacteriales</taxon>
        <taxon>Mycobacteriaceae</taxon>
        <taxon>Mycolicibacterium</taxon>
    </lineage>
</organism>
<dbReference type="Gene3D" id="3.30.230.120">
    <property type="match status" value="1"/>
</dbReference>
<evidence type="ECO:0000313" key="8">
    <source>
        <dbReference type="EMBL" id="ORV90543.1"/>
    </source>
</evidence>
<dbReference type="Proteomes" id="UP000193622">
    <property type="component" value="Unassembled WGS sequence"/>
</dbReference>
<dbReference type="PIRSF" id="PIRSF036406">
    <property type="entry name" value="Hept_kin"/>
    <property type="match status" value="1"/>
</dbReference>
<dbReference type="PRINTS" id="PR00960">
    <property type="entry name" value="LMBPPROTEIN"/>
</dbReference>
<dbReference type="SUPFAM" id="SSF55060">
    <property type="entry name" value="GHMP Kinase, C-terminal domain"/>
    <property type="match status" value="1"/>
</dbReference>
<dbReference type="InterPro" id="IPR006204">
    <property type="entry name" value="GHMP_kinase_N_dom"/>
</dbReference>
<dbReference type="InterPro" id="IPR036554">
    <property type="entry name" value="GHMP_kinase_C_sf"/>
</dbReference>
<reference evidence="8 9" key="1">
    <citation type="submission" date="2016-01" db="EMBL/GenBank/DDBJ databases">
        <title>The new phylogeny of the genus Mycobacterium.</title>
        <authorList>
            <person name="Tarcisio F."/>
            <person name="Conor M."/>
            <person name="Antonella G."/>
            <person name="Elisabetta G."/>
            <person name="Giulia F.S."/>
            <person name="Sara T."/>
            <person name="Anna F."/>
            <person name="Clotilde B."/>
            <person name="Roberto B."/>
            <person name="Veronica D.S."/>
            <person name="Fabio R."/>
            <person name="Monica P."/>
            <person name="Olivier J."/>
            <person name="Enrico T."/>
            <person name="Nicola S."/>
        </authorList>
    </citation>
    <scope>NUCLEOTIDE SEQUENCE [LARGE SCALE GENOMIC DNA]</scope>
    <source>
        <strain evidence="8 9">DSM 45541</strain>
    </source>
</reference>
<keyword evidence="1" id="KW-0808">Transferase</keyword>
<evidence type="ECO:0000256" key="1">
    <source>
        <dbReference type="ARBA" id="ARBA00022679"/>
    </source>
</evidence>
<dbReference type="InterPro" id="IPR014606">
    <property type="entry name" value="Heptose_7-P_kinase"/>
</dbReference>
<evidence type="ECO:0000259" key="7">
    <source>
        <dbReference type="Pfam" id="PF08544"/>
    </source>
</evidence>
<dbReference type="AlphaFoldDB" id="A0A1X1WVH2"/>